<dbReference type="InParanoid" id="S2IVA7"/>
<proteinExistence type="predicted"/>
<feature type="compositionally biased region" description="Polar residues" evidence="3">
    <location>
        <begin position="750"/>
        <end position="760"/>
    </location>
</feature>
<keyword evidence="2" id="KW-0677">Repeat</keyword>
<sequence length="792" mass="88545">MVVATNSPATHSIAELITDFYQTTGNVPPPLIGATTTLAHQHIYVFGGRLQSTRQISNRVYILSLKTKAWKTVQPQNTPPTPRYFHSADYHQQKNQILIYGGMGVKKSPKGAGSEELVALDDLVFLNIQAMSWEYHASSLEESLPSPRYAHVSSLIRDKLIIIGGQDVHNQYLQDMHIFDVRRGSWCTPLSSRQHQYGAYRSAAVAVTPIELTPPFAPTLDLLSDAFEESQSAAEEVADISIHVYSNFSGSQVTRYLHTWKVNNQLECVEMQDQSDSISVGTISPPALRFPTAFMCGQQFILAGPHFTPTSQQFQIWALDTNTFVWTKIEAGHALSRGSWLKGLLCQDSNRFIVFGHPERSMQMDYKDRVNCFEHMACVDIEIFGIYRPPKSTYSGFGQGLGLTLLKDPILADLNIVTIDQQHIAVNSAVLAQRWPIIRSLLSPVLTPQADNSLALDYEKRELQFPDTYVVLIAFLQFIYTDHLVTAQQHQPHILARLLFIADLFELPRLKALATHALHQMLNIQTATMIYESASLSNAVSLQIRALRVMINAKKMMQRQKMLEMNNRQQQQQKQQQQQLPKKQPELPQAERPFSPPPTPASANSIFSMPQQQQQQSANSSRFLQKYDLNRQQQQRQQQQQSLPSTPMSAMSSFSSSSQISSSHHRSPSQRSLSTESHSAPSITTTSTFSTTIPNSNKQAIKLPNFRMRQASSTPQSSDGEYSPLSSATSSPKITPSTSFTASHKSSSTGRSATSFWRQNTTSSGTTSLKKKSTTPSKSEGTTRMPAFNFIK</sequence>
<feature type="domain" description="BTB" evidence="4">
    <location>
        <begin position="412"/>
        <end position="522"/>
    </location>
</feature>
<evidence type="ECO:0000256" key="1">
    <source>
        <dbReference type="ARBA" id="ARBA00022441"/>
    </source>
</evidence>
<reference evidence="6" key="1">
    <citation type="submission" date="2013-05" db="EMBL/GenBank/DDBJ databases">
        <title>The Genome sequence of Mucor circinelloides f. circinelloides 1006PhL.</title>
        <authorList>
            <consortium name="The Broad Institute Genomics Platform"/>
            <person name="Cuomo C."/>
            <person name="Earl A."/>
            <person name="Findley K."/>
            <person name="Lee S.C."/>
            <person name="Walker B."/>
            <person name="Young S."/>
            <person name="Zeng Q."/>
            <person name="Gargeya S."/>
            <person name="Fitzgerald M."/>
            <person name="Haas B."/>
            <person name="Abouelleil A."/>
            <person name="Allen A.W."/>
            <person name="Alvarado L."/>
            <person name="Arachchi H.M."/>
            <person name="Berlin A.M."/>
            <person name="Chapman S.B."/>
            <person name="Gainer-Dewar J."/>
            <person name="Goldberg J."/>
            <person name="Griggs A."/>
            <person name="Gujja S."/>
            <person name="Hansen M."/>
            <person name="Howarth C."/>
            <person name="Imamovic A."/>
            <person name="Ireland A."/>
            <person name="Larimer J."/>
            <person name="McCowan C."/>
            <person name="Murphy C."/>
            <person name="Pearson M."/>
            <person name="Poon T.W."/>
            <person name="Priest M."/>
            <person name="Roberts A."/>
            <person name="Saif S."/>
            <person name="Shea T."/>
            <person name="Sisk P."/>
            <person name="Sykes S."/>
            <person name="Wortman J."/>
            <person name="Nusbaum C."/>
            <person name="Birren B."/>
        </authorList>
    </citation>
    <scope>NUCLEOTIDE SEQUENCE [LARGE SCALE GENOMIC DNA]</scope>
    <source>
        <strain evidence="6">1006PhL</strain>
    </source>
</reference>
<dbReference type="Pfam" id="PF24681">
    <property type="entry name" value="Kelch_KLHDC2_KLHL20_DRC7"/>
    <property type="match status" value="1"/>
</dbReference>
<feature type="compositionally biased region" description="Polar residues" evidence="3">
    <location>
        <begin position="601"/>
        <end position="610"/>
    </location>
</feature>
<dbReference type="GO" id="GO:0005739">
    <property type="term" value="C:mitochondrion"/>
    <property type="evidence" value="ECO:0007669"/>
    <property type="project" value="TreeGrafter"/>
</dbReference>
<dbReference type="Gene3D" id="2.120.10.80">
    <property type="entry name" value="Kelch-type beta propeller"/>
    <property type="match status" value="1"/>
</dbReference>
<dbReference type="VEuPathDB" id="FungiDB:HMPREF1544_12052"/>
<keyword evidence="1" id="KW-0880">Kelch repeat</keyword>
<dbReference type="InterPro" id="IPR011333">
    <property type="entry name" value="SKP1/BTB/POZ_sf"/>
</dbReference>
<organism evidence="5 6">
    <name type="scientific">Mucor circinelloides f. circinelloides (strain 1006PhL)</name>
    <name type="common">Mucormycosis agent</name>
    <name type="synonym">Calyptromyces circinelloides</name>
    <dbReference type="NCBI Taxonomy" id="1220926"/>
    <lineage>
        <taxon>Eukaryota</taxon>
        <taxon>Fungi</taxon>
        <taxon>Fungi incertae sedis</taxon>
        <taxon>Mucoromycota</taxon>
        <taxon>Mucoromycotina</taxon>
        <taxon>Mucoromycetes</taxon>
        <taxon>Mucorales</taxon>
        <taxon>Mucorineae</taxon>
        <taxon>Mucoraceae</taxon>
        <taxon>Mucor</taxon>
    </lineage>
</organism>
<dbReference type="STRING" id="1220926.S2IVA7"/>
<dbReference type="Gene3D" id="3.30.710.10">
    <property type="entry name" value="Potassium Channel Kv1.1, Chain A"/>
    <property type="match status" value="1"/>
</dbReference>
<dbReference type="GO" id="GO:0005829">
    <property type="term" value="C:cytosol"/>
    <property type="evidence" value="ECO:0007669"/>
    <property type="project" value="TreeGrafter"/>
</dbReference>
<dbReference type="eggNOG" id="KOG0379">
    <property type="taxonomic scope" value="Eukaryota"/>
</dbReference>
<feature type="compositionally biased region" description="Low complexity" evidence="3">
    <location>
        <begin position="761"/>
        <end position="783"/>
    </location>
</feature>
<evidence type="ECO:0000313" key="6">
    <source>
        <dbReference type="Proteomes" id="UP000014254"/>
    </source>
</evidence>
<dbReference type="SMART" id="SM00225">
    <property type="entry name" value="BTB"/>
    <property type="match status" value="1"/>
</dbReference>
<keyword evidence="6" id="KW-1185">Reference proteome</keyword>
<dbReference type="FunCoup" id="S2IVA7">
    <property type="interactions" value="158"/>
</dbReference>
<feature type="compositionally biased region" description="Low complexity" evidence="3">
    <location>
        <begin position="631"/>
        <end position="662"/>
    </location>
</feature>
<dbReference type="EMBL" id="KE124194">
    <property type="protein sequence ID" value="EPB81229.1"/>
    <property type="molecule type" value="Genomic_DNA"/>
</dbReference>
<dbReference type="SUPFAM" id="SSF54695">
    <property type="entry name" value="POZ domain"/>
    <property type="match status" value="1"/>
</dbReference>
<protein>
    <recommendedName>
        <fullName evidence="4">BTB domain-containing protein</fullName>
    </recommendedName>
</protein>
<dbReference type="Proteomes" id="UP000014254">
    <property type="component" value="Unassembled WGS sequence"/>
</dbReference>
<dbReference type="InterPro" id="IPR015915">
    <property type="entry name" value="Kelch-typ_b-propeller"/>
</dbReference>
<dbReference type="OrthoDB" id="10001928at2759"/>
<evidence type="ECO:0000313" key="5">
    <source>
        <dbReference type="EMBL" id="EPB81229.1"/>
    </source>
</evidence>
<gene>
    <name evidence="5" type="ORF">HMPREF1544_12052</name>
</gene>
<evidence type="ECO:0000256" key="3">
    <source>
        <dbReference type="SAM" id="MobiDB-lite"/>
    </source>
</evidence>
<feature type="region of interest" description="Disordered" evidence="3">
    <location>
        <begin position="563"/>
        <end position="792"/>
    </location>
</feature>
<dbReference type="GO" id="GO:0045454">
    <property type="term" value="P:cell redox homeostasis"/>
    <property type="evidence" value="ECO:0007669"/>
    <property type="project" value="TreeGrafter"/>
</dbReference>
<dbReference type="InterPro" id="IPR000210">
    <property type="entry name" value="BTB/POZ_dom"/>
</dbReference>
<dbReference type="PANTHER" id="PTHR43503">
    <property type="entry name" value="MCG48959-RELATED"/>
    <property type="match status" value="1"/>
</dbReference>
<dbReference type="Pfam" id="PF00651">
    <property type="entry name" value="BTB"/>
    <property type="match status" value="1"/>
</dbReference>
<dbReference type="AlphaFoldDB" id="S2IVA7"/>
<name>S2IVA7_MUCC1</name>
<evidence type="ECO:0000259" key="4">
    <source>
        <dbReference type="SMART" id="SM00225"/>
    </source>
</evidence>
<dbReference type="SUPFAM" id="SSF117281">
    <property type="entry name" value="Kelch motif"/>
    <property type="match status" value="1"/>
</dbReference>
<feature type="compositionally biased region" description="Low complexity" evidence="3">
    <location>
        <begin position="569"/>
        <end position="588"/>
    </location>
</feature>
<feature type="compositionally biased region" description="Low complexity" evidence="3">
    <location>
        <begin position="681"/>
        <end position="697"/>
    </location>
</feature>
<dbReference type="OMA" id="WEYHASS"/>
<accession>S2IVA7</accession>
<evidence type="ECO:0000256" key="2">
    <source>
        <dbReference type="ARBA" id="ARBA00022737"/>
    </source>
</evidence>
<dbReference type="PANTHER" id="PTHR43503:SF2">
    <property type="entry name" value="NEGATIVE REGULATOR OF SPORULATION MDS3-RELATED"/>
    <property type="match status" value="1"/>
</dbReference>
<feature type="compositionally biased region" description="Low complexity" evidence="3">
    <location>
        <begin position="737"/>
        <end position="749"/>
    </location>
</feature>
<feature type="compositionally biased region" description="Polar residues" evidence="3">
    <location>
        <begin position="710"/>
        <end position="736"/>
    </location>
</feature>